<accession>A0A6M3MFM1</accession>
<sequence length="100" mass="12033">MSRRIRVGRGASDRFAADINRRLKAIVISYRHDFYPKAVAKERGKAAIEDEFEALLRLSRDRVRWTLKRPVELPPEERRRLERWRDDYVKDFYGIVDDVK</sequence>
<dbReference type="EMBL" id="MT143872">
    <property type="protein sequence ID" value="QJB04116.1"/>
    <property type="molecule type" value="Genomic_DNA"/>
</dbReference>
<reference evidence="1" key="1">
    <citation type="submission" date="2020-03" db="EMBL/GenBank/DDBJ databases">
        <title>The deep terrestrial virosphere.</title>
        <authorList>
            <person name="Holmfeldt K."/>
            <person name="Nilsson E."/>
            <person name="Simone D."/>
            <person name="Lopez-Fernandez M."/>
            <person name="Wu X."/>
            <person name="de Brujin I."/>
            <person name="Lundin D."/>
            <person name="Andersson A."/>
            <person name="Bertilsson S."/>
            <person name="Dopson M."/>
        </authorList>
    </citation>
    <scope>NUCLEOTIDE SEQUENCE</scope>
    <source>
        <strain evidence="1">MM171B00466</strain>
    </source>
</reference>
<evidence type="ECO:0000313" key="1">
    <source>
        <dbReference type="EMBL" id="QJB04116.1"/>
    </source>
</evidence>
<protein>
    <submittedName>
        <fullName evidence="1">Uncharacterized protein</fullName>
    </submittedName>
</protein>
<dbReference type="AlphaFoldDB" id="A0A6M3MFM1"/>
<gene>
    <name evidence="1" type="ORF">MM171B00466_0020</name>
</gene>
<proteinExistence type="predicted"/>
<organism evidence="1">
    <name type="scientific">viral metagenome</name>
    <dbReference type="NCBI Taxonomy" id="1070528"/>
    <lineage>
        <taxon>unclassified sequences</taxon>
        <taxon>metagenomes</taxon>
        <taxon>organismal metagenomes</taxon>
    </lineage>
</organism>
<name>A0A6M3MFM1_9ZZZZ</name>